<feature type="compositionally biased region" description="Pro residues" evidence="1">
    <location>
        <begin position="221"/>
        <end position="234"/>
    </location>
</feature>
<evidence type="ECO:0000256" key="1">
    <source>
        <dbReference type="SAM" id="MobiDB-lite"/>
    </source>
</evidence>
<feature type="transmembrane region" description="Helical" evidence="2">
    <location>
        <begin position="113"/>
        <end position="131"/>
    </location>
</feature>
<protein>
    <recommendedName>
        <fullName evidence="5">Transmembrane protein</fullName>
    </recommendedName>
</protein>
<accession>A0A2A9M6I3</accession>
<feature type="region of interest" description="Disordered" evidence="1">
    <location>
        <begin position="145"/>
        <end position="175"/>
    </location>
</feature>
<feature type="region of interest" description="Disordered" evidence="1">
    <location>
        <begin position="76"/>
        <end position="110"/>
    </location>
</feature>
<feature type="transmembrane region" description="Helical" evidence="2">
    <location>
        <begin position="809"/>
        <end position="831"/>
    </location>
</feature>
<evidence type="ECO:0008006" key="5">
    <source>
        <dbReference type="Google" id="ProtNLM"/>
    </source>
</evidence>
<dbReference type="GeneID" id="40307473"/>
<sequence>MEIASAGRRRSGCLSVRPLFSRRSSSSRQGTSRMSPSSLDLLSCGSSLSSSLTGVSKPVQRLRGVESASRAHVSCLSDSLSSPSSPPPGSLPLHGKNAAGRATSARSRTRAKMRATVVGLVGLVGSLLAGAPRQASAFPFPLASAASSSRSAPSSSGHLPNGPLASPPASPGSSDVLQALEAAGYARNYARINGAQSHALPRQLSSSPDFLPPRADSASTPPSPHSPMPLPPSGPLAGASWAAPSLVARNLSVSPAPAHYAGASSPSSVGFVGKQSHRVKLEHCSGLDVFLVSNLPSNLAARYPAFAAREAQEGGGLPLLHHVHLQESAAAGDAKANDAVQRKVAAQALEQDAVANPRVVVEQSRTTPLWNMQSPTDRDGLPVIRIAEGAASVFRMSAPVAGLGDMLSALLEMPVMSVEIHADYSIALSYRLNAAEGRQLHHTHVDAKHRPIADLDLQYLKCRDPLADELEVDLEEAKRHAPAVNVTVWTHGCDPVSFYWKVVCAGNERHLQHAAHGLHIGTPRPAEKLALERGAGDSVSGDFATLSAAARRRRLKLLTQLDGDLVVDGVSTPLCSDVRRPRVSVPKENSFMDFFVWCKGCSTGKVDMHLPSVAADLDVMYPVLHHFHSEASREALDADAVTPGIVPQSHVTAVDIKEGEEDRDVHHFRIDFNCKAEGDSIVALEFLLHGSKAIQVFIRKHCAAPAGDAAPDPVCATGIPSPDGTACCAAKCEVCGGEHCHERAGSVDECCVTHIHARGQFCASKPPPCVIRSLNEDTASAAARTNSALQLAEQQAQASPSVVFSTAHFLSWLAWLLLRGALLLLSMLYLYTVLHRLVILRLPLSAALLPSLPQLFQTGCMAFGALRHFYLSKLQVFTSKRHAYTSFEEPPATPASSWAGDFSVFRPPPSMNVPQFVPLSSLSPSAEFEAYERDETPARALSSSREATAREPRLGAGAADDFEYDDL</sequence>
<dbReference type="KEGG" id="bbes:BESB_024130"/>
<feature type="compositionally biased region" description="Low complexity" evidence="1">
    <location>
        <begin position="145"/>
        <end position="164"/>
    </location>
</feature>
<evidence type="ECO:0000256" key="2">
    <source>
        <dbReference type="SAM" id="Phobius"/>
    </source>
</evidence>
<gene>
    <name evidence="3" type="ORF">BESB_024130</name>
</gene>
<evidence type="ECO:0000313" key="3">
    <source>
        <dbReference type="EMBL" id="PFH31921.1"/>
    </source>
</evidence>
<dbReference type="EMBL" id="NWUJ01000013">
    <property type="protein sequence ID" value="PFH31921.1"/>
    <property type="molecule type" value="Genomic_DNA"/>
</dbReference>
<dbReference type="RefSeq" id="XP_029215930.1">
    <property type="nucleotide sequence ID" value="XM_029361115.1"/>
</dbReference>
<keyword evidence="2" id="KW-1133">Transmembrane helix</keyword>
<feature type="region of interest" description="Disordered" evidence="1">
    <location>
        <begin position="15"/>
        <end position="39"/>
    </location>
</feature>
<dbReference type="OrthoDB" id="331612at2759"/>
<dbReference type="AlphaFoldDB" id="A0A2A9M6I3"/>
<keyword evidence="2" id="KW-0812">Transmembrane</keyword>
<dbReference type="VEuPathDB" id="ToxoDB:BESB_024130"/>
<reference evidence="3 4" key="1">
    <citation type="submission" date="2017-09" db="EMBL/GenBank/DDBJ databases">
        <title>Genome sequencing of Besnoitia besnoiti strain Bb-Ger1.</title>
        <authorList>
            <person name="Schares G."/>
            <person name="Venepally P."/>
            <person name="Lorenzi H.A."/>
        </authorList>
    </citation>
    <scope>NUCLEOTIDE SEQUENCE [LARGE SCALE GENOMIC DNA]</scope>
    <source>
        <strain evidence="3 4">Bb-Ger1</strain>
    </source>
</reference>
<proteinExistence type="predicted"/>
<keyword evidence="4" id="KW-1185">Reference proteome</keyword>
<feature type="region of interest" description="Disordered" evidence="1">
    <location>
        <begin position="930"/>
        <end position="967"/>
    </location>
</feature>
<comment type="caution">
    <text evidence="3">The sequence shown here is derived from an EMBL/GenBank/DDBJ whole genome shotgun (WGS) entry which is preliminary data.</text>
</comment>
<dbReference type="Proteomes" id="UP000224006">
    <property type="component" value="Chromosome XII"/>
</dbReference>
<organism evidence="3 4">
    <name type="scientific">Besnoitia besnoiti</name>
    <name type="common">Apicomplexan protozoan</name>
    <dbReference type="NCBI Taxonomy" id="94643"/>
    <lineage>
        <taxon>Eukaryota</taxon>
        <taxon>Sar</taxon>
        <taxon>Alveolata</taxon>
        <taxon>Apicomplexa</taxon>
        <taxon>Conoidasida</taxon>
        <taxon>Coccidia</taxon>
        <taxon>Eucoccidiorida</taxon>
        <taxon>Eimeriorina</taxon>
        <taxon>Sarcocystidae</taxon>
        <taxon>Besnoitia</taxon>
    </lineage>
</organism>
<evidence type="ECO:0000313" key="4">
    <source>
        <dbReference type="Proteomes" id="UP000224006"/>
    </source>
</evidence>
<feature type="region of interest" description="Disordered" evidence="1">
    <location>
        <begin position="198"/>
        <end position="236"/>
    </location>
</feature>
<name>A0A2A9M6I3_BESBE</name>
<keyword evidence="2" id="KW-0472">Membrane</keyword>